<gene>
    <name evidence="2" type="ORF">BDW59DRAFT_163798</name>
</gene>
<sequence length="110" mass="11827">MSSKMNPNLSRNPNPNDPESFTSHFNENVDYTRDKSQAMGQGQSGQNVAQTQSDAQNQSSAAMDTATGSSDIGSQRATEAQTSIDSTNAGVDHSRSRYSFTAETLPHPED</sequence>
<keyword evidence="3" id="KW-1185">Reference proteome</keyword>
<feature type="region of interest" description="Disordered" evidence="1">
    <location>
        <begin position="1"/>
        <end position="110"/>
    </location>
</feature>
<feature type="compositionally biased region" description="Polar residues" evidence="1">
    <location>
        <begin position="38"/>
        <end position="89"/>
    </location>
</feature>
<accession>A0ABR4I687</accession>
<dbReference type="EMBL" id="JBFXLS010000058">
    <property type="protein sequence ID" value="KAL2822373.1"/>
    <property type="molecule type" value="Genomic_DNA"/>
</dbReference>
<dbReference type="Proteomes" id="UP001610335">
    <property type="component" value="Unassembled WGS sequence"/>
</dbReference>
<proteinExistence type="predicted"/>
<evidence type="ECO:0000313" key="2">
    <source>
        <dbReference type="EMBL" id="KAL2822373.1"/>
    </source>
</evidence>
<feature type="compositionally biased region" description="Polar residues" evidence="1">
    <location>
        <begin position="1"/>
        <end position="26"/>
    </location>
</feature>
<protein>
    <submittedName>
        <fullName evidence="2">Uncharacterized protein</fullName>
    </submittedName>
</protein>
<organism evidence="2 3">
    <name type="scientific">Aspergillus cavernicola</name>
    <dbReference type="NCBI Taxonomy" id="176166"/>
    <lineage>
        <taxon>Eukaryota</taxon>
        <taxon>Fungi</taxon>
        <taxon>Dikarya</taxon>
        <taxon>Ascomycota</taxon>
        <taxon>Pezizomycotina</taxon>
        <taxon>Eurotiomycetes</taxon>
        <taxon>Eurotiomycetidae</taxon>
        <taxon>Eurotiales</taxon>
        <taxon>Aspergillaceae</taxon>
        <taxon>Aspergillus</taxon>
        <taxon>Aspergillus subgen. Nidulantes</taxon>
    </lineage>
</organism>
<reference evidence="2 3" key="1">
    <citation type="submission" date="2024-07" db="EMBL/GenBank/DDBJ databases">
        <title>Section-level genome sequencing and comparative genomics of Aspergillus sections Usti and Cavernicolus.</title>
        <authorList>
            <consortium name="Lawrence Berkeley National Laboratory"/>
            <person name="Nybo J.L."/>
            <person name="Vesth T.C."/>
            <person name="Theobald S."/>
            <person name="Frisvad J.C."/>
            <person name="Larsen T.O."/>
            <person name="Kjaerboelling I."/>
            <person name="Rothschild-Mancinelli K."/>
            <person name="Lyhne E.K."/>
            <person name="Kogle M.E."/>
            <person name="Barry K."/>
            <person name="Clum A."/>
            <person name="Na H."/>
            <person name="Ledsgaard L."/>
            <person name="Lin J."/>
            <person name="Lipzen A."/>
            <person name="Kuo A."/>
            <person name="Riley R."/>
            <person name="Mondo S."/>
            <person name="LaButti K."/>
            <person name="Haridas S."/>
            <person name="Pangalinan J."/>
            <person name="Salamov A.A."/>
            <person name="Simmons B.A."/>
            <person name="Magnuson J.K."/>
            <person name="Chen J."/>
            <person name="Drula E."/>
            <person name="Henrissat B."/>
            <person name="Wiebenga A."/>
            <person name="Lubbers R.J."/>
            <person name="Gomes A.C."/>
            <person name="Makela M.R."/>
            <person name="Stajich J."/>
            <person name="Grigoriev I.V."/>
            <person name="Mortensen U.H."/>
            <person name="De vries R.P."/>
            <person name="Baker S.E."/>
            <person name="Andersen M.R."/>
        </authorList>
    </citation>
    <scope>NUCLEOTIDE SEQUENCE [LARGE SCALE GENOMIC DNA]</scope>
    <source>
        <strain evidence="2 3">CBS 600.67</strain>
    </source>
</reference>
<evidence type="ECO:0000313" key="3">
    <source>
        <dbReference type="Proteomes" id="UP001610335"/>
    </source>
</evidence>
<comment type="caution">
    <text evidence="2">The sequence shown here is derived from an EMBL/GenBank/DDBJ whole genome shotgun (WGS) entry which is preliminary data.</text>
</comment>
<name>A0ABR4I687_9EURO</name>
<evidence type="ECO:0000256" key="1">
    <source>
        <dbReference type="SAM" id="MobiDB-lite"/>
    </source>
</evidence>